<organism evidence="2 3">
    <name type="scientific">Frankia canadensis</name>
    <dbReference type="NCBI Taxonomy" id="1836972"/>
    <lineage>
        <taxon>Bacteria</taxon>
        <taxon>Bacillati</taxon>
        <taxon>Actinomycetota</taxon>
        <taxon>Actinomycetes</taxon>
        <taxon>Frankiales</taxon>
        <taxon>Frankiaceae</taxon>
        <taxon>Frankia</taxon>
    </lineage>
</organism>
<sequence>MVDVVAAVRLRSVLHYFFTGLLVAMSVLIAWISGYVVHKLYEGLR</sequence>
<dbReference type="EMBL" id="FZMO01000334">
    <property type="protein sequence ID" value="SNQ50030.1"/>
    <property type="molecule type" value="Genomic_DNA"/>
</dbReference>
<name>A0A2I2KWK0_9ACTN</name>
<feature type="transmembrane region" description="Helical" evidence="1">
    <location>
        <begin position="13"/>
        <end position="37"/>
    </location>
</feature>
<accession>A0A2I2KWK0</accession>
<dbReference type="Proteomes" id="UP000234331">
    <property type="component" value="Unassembled WGS sequence"/>
</dbReference>
<evidence type="ECO:0000256" key="1">
    <source>
        <dbReference type="SAM" id="Phobius"/>
    </source>
</evidence>
<dbReference type="AlphaFoldDB" id="A0A2I2KWK0"/>
<protein>
    <submittedName>
        <fullName evidence="2">Uncharacterized protein</fullName>
    </submittedName>
</protein>
<reference evidence="2 3" key="1">
    <citation type="submission" date="2017-06" db="EMBL/GenBank/DDBJ databases">
        <authorList>
            <person name="Kim H.J."/>
            <person name="Triplett B.A."/>
        </authorList>
    </citation>
    <scope>NUCLEOTIDE SEQUENCE [LARGE SCALE GENOMIC DNA]</scope>
    <source>
        <strain evidence="2">FRACA_ARgP5</strain>
    </source>
</reference>
<evidence type="ECO:0000313" key="2">
    <source>
        <dbReference type="EMBL" id="SNQ50030.1"/>
    </source>
</evidence>
<evidence type="ECO:0000313" key="3">
    <source>
        <dbReference type="Proteomes" id="UP000234331"/>
    </source>
</evidence>
<proteinExistence type="predicted"/>
<gene>
    <name evidence="2" type="ORF">FRACA_40058</name>
</gene>
<keyword evidence="3" id="KW-1185">Reference proteome</keyword>
<keyword evidence="1" id="KW-1133">Transmembrane helix</keyword>
<keyword evidence="1" id="KW-0812">Transmembrane</keyword>
<keyword evidence="1" id="KW-0472">Membrane</keyword>